<proteinExistence type="predicted"/>
<organism evidence="1 2">
    <name type="scientific">Acinetobacter gandensis</name>
    <dbReference type="NCBI Taxonomy" id="1443941"/>
    <lineage>
        <taxon>Bacteria</taxon>
        <taxon>Pseudomonadati</taxon>
        <taxon>Pseudomonadota</taxon>
        <taxon>Gammaproteobacteria</taxon>
        <taxon>Moraxellales</taxon>
        <taxon>Moraxellaceae</taxon>
        <taxon>Acinetobacter</taxon>
    </lineage>
</organism>
<evidence type="ECO:0000313" key="2">
    <source>
        <dbReference type="Proteomes" id="UP000185753"/>
    </source>
</evidence>
<accession>A0A1A7R6X9</accession>
<dbReference type="AlphaFoldDB" id="A0A1A7R6X9"/>
<sequence>MKGNSAKPQREQHLQETALQIIRISPVLEQLYQEQLAIVGAINAQNLFKIDSTAHKVSVLNGCCEIQFQSTKSLSAQFPRSPIKPIKIASFYSQYPQFEALEDFFFHDIYFLTGDLKPQHSLFLRNKAQQLRTLIFEHVYVWLDGAERISNFISQMSVVQAKIIDQLMMKQNCYQHDVMRDYVQTKQPIPKQVVTLFQQMFCLSYLDDPTLLSIQSLMDSYDEFCFSAAQFLDADFHRIMTLAYPERFNLNELNEHVDDIILLMDHSHERPNLLGFIRLMQRDAWHKQDLLSQAHFLNHNSVWQKKVGKLPILDSKRAVKWLFKQPALVSDWLSQHFQHSSVRVAMTALSFVDTSRIHPTVILSTLQYFQFIAVKLFIQRCFAQALDQGWFEAKENTQFILKDRQNKTDDHRIAISPSILYLDEWLLFMRQSVGLNDLAIKKVYQPLSRMMQAYMLYLNECIVTLPTALVPYIRVELQENRDFINQLHHHKIQLHDFRQLFYLKSNHTRVTVFDAYVRDYISAVFTGQYIAKNISWKGLFHQAVRWHDTIQKQEIINKLKKEYDTIIWPSLSPQSILVFEGWAFEELSSITRIIEESKRYRHCLAMSYSNKIVEGEYVAFHVSQLETQQHMTLGCAIQQHELIFDQLEYPDNTPASPEVIEVAKKFIQWFNSIKQK</sequence>
<gene>
    <name evidence="1" type="ORF">A9J31_10410</name>
</gene>
<dbReference type="OrthoDB" id="6708817at2"/>
<dbReference type="RefSeq" id="WP_067767576.1">
    <property type="nucleotide sequence ID" value="NZ_LZDS01000029.1"/>
</dbReference>
<reference evidence="2" key="1">
    <citation type="submission" date="2016-06" db="EMBL/GenBank/DDBJ databases">
        <authorList>
            <person name="Radolfova-Krizova L."/>
            <person name="Nemec A."/>
        </authorList>
    </citation>
    <scope>NUCLEOTIDE SEQUENCE [LARGE SCALE GENOMIC DNA]</scope>
    <source>
        <strain evidence="2">ANC 4275</strain>
    </source>
</reference>
<dbReference type="EMBL" id="LZDS01000029">
    <property type="protein sequence ID" value="OBX27626.1"/>
    <property type="molecule type" value="Genomic_DNA"/>
</dbReference>
<comment type="caution">
    <text evidence="1">The sequence shown here is derived from an EMBL/GenBank/DDBJ whole genome shotgun (WGS) entry which is preliminary data.</text>
</comment>
<protein>
    <submittedName>
        <fullName evidence="1">Uncharacterized protein</fullName>
    </submittedName>
</protein>
<name>A0A1A7R6X9_9GAMM</name>
<dbReference type="STRING" id="1443941.A9J31_10410"/>
<evidence type="ECO:0000313" key="1">
    <source>
        <dbReference type="EMBL" id="OBX27626.1"/>
    </source>
</evidence>
<keyword evidence="2" id="KW-1185">Reference proteome</keyword>
<dbReference type="Proteomes" id="UP000185753">
    <property type="component" value="Unassembled WGS sequence"/>
</dbReference>